<dbReference type="Proteomes" id="UP000829998">
    <property type="component" value="Chromosome"/>
</dbReference>
<keyword evidence="1" id="KW-1133">Transmembrane helix</keyword>
<protein>
    <submittedName>
        <fullName evidence="2">Uncharacterized protein</fullName>
    </submittedName>
</protein>
<sequence length="68" mass="7453">MIQIIIEAVKPIADASVNNTSDTLEILSKVNEFYDSSWTKLISVLAGSFTIFGVIVPLFIQHLTLKAS</sequence>
<keyword evidence="1" id="KW-0472">Membrane</keyword>
<accession>A0ABY4LND0</accession>
<reference evidence="2 3" key="1">
    <citation type="submission" date="2022-04" db="EMBL/GenBank/DDBJ databases">
        <authorList>
            <person name="Ra J.-S."/>
            <person name="Kim S.-B."/>
        </authorList>
    </citation>
    <scope>NUCLEOTIDE SEQUENCE [LARGE SCALE GENOMIC DNA]</scope>
    <source>
        <strain evidence="2 3">MMS21-Er5</strain>
    </source>
</reference>
<gene>
    <name evidence="2" type="ORF">M0M44_17330</name>
</gene>
<evidence type="ECO:0000256" key="1">
    <source>
        <dbReference type="SAM" id="Phobius"/>
    </source>
</evidence>
<name>A0ABY4LND0_9FLAO</name>
<feature type="transmembrane region" description="Helical" evidence="1">
    <location>
        <begin position="41"/>
        <end position="60"/>
    </location>
</feature>
<dbReference type="EMBL" id="CP096829">
    <property type="protein sequence ID" value="UPZ14520.1"/>
    <property type="molecule type" value="Genomic_DNA"/>
</dbReference>
<keyword evidence="3" id="KW-1185">Reference proteome</keyword>
<evidence type="ECO:0000313" key="3">
    <source>
        <dbReference type="Proteomes" id="UP000829998"/>
    </source>
</evidence>
<evidence type="ECO:0000313" key="2">
    <source>
        <dbReference type="EMBL" id="UPZ14520.1"/>
    </source>
</evidence>
<proteinExistence type="predicted"/>
<organism evidence="2 3">
    <name type="scientific">Flavobacterium humidisoli</name>
    <dbReference type="NCBI Taxonomy" id="2937442"/>
    <lineage>
        <taxon>Bacteria</taxon>
        <taxon>Pseudomonadati</taxon>
        <taxon>Bacteroidota</taxon>
        <taxon>Flavobacteriia</taxon>
        <taxon>Flavobacteriales</taxon>
        <taxon>Flavobacteriaceae</taxon>
        <taxon>Flavobacterium</taxon>
    </lineage>
</organism>
<dbReference type="RefSeq" id="WP_248726807.1">
    <property type="nucleotide sequence ID" value="NZ_CP096829.1"/>
</dbReference>
<keyword evidence="1" id="KW-0812">Transmembrane</keyword>